<comment type="caution">
    <text evidence="3">The sequence shown here is derived from an EMBL/GenBank/DDBJ whole genome shotgun (WGS) entry which is preliminary data.</text>
</comment>
<protein>
    <recommendedName>
        <fullName evidence="5">Ubiquinol-cytochrome-c reductase cytochrome c1</fullName>
    </recommendedName>
</protein>
<dbReference type="AlphaFoldDB" id="A0A4Q4MXY0"/>
<feature type="region of interest" description="Disordered" evidence="2">
    <location>
        <begin position="84"/>
        <end position="151"/>
    </location>
</feature>
<evidence type="ECO:0008006" key="5">
    <source>
        <dbReference type="Google" id="ProtNLM"/>
    </source>
</evidence>
<dbReference type="EMBL" id="PDXD01000098">
    <property type="protein sequence ID" value="RYN62675.1"/>
    <property type="molecule type" value="Genomic_DNA"/>
</dbReference>
<name>A0A4Q4MXY0_ALTAL</name>
<dbReference type="VEuPathDB" id="FungiDB:CC77DRAFT_1090589"/>
<accession>A0A4Q4MXY0</accession>
<gene>
    <name evidence="3" type="ORF">AA0117_g12908</name>
</gene>
<evidence type="ECO:0000313" key="3">
    <source>
        <dbReference type="EMBL" id="RYN62675.1"/>
    </source>
</evidence>
<dbReference type="Proteomes" id="UP000291422">
    <property type="component" value="Unassembled WGS sequence"/>
</dbReference>
<reference evidence="4" key="1">
    <citation type="journal article" date="2019" name="bioRxiv">
        <title>Genomics, evolutionary history and diagnostics of the Alternaria alternata species group including apple and Asian pear pathotypes.</title>
        <authorList>
            <person name="Armitage A.D."/>
            <person name="Cockerton H.M."/>
            <person name="Sreenivasaprasad S."/>
            <person name="Woodhall J.W."/>
            <person name="Lane C.R."/>
            <person name="Harrison R.J."/>
            <person name="Clarkson J.P."/>
        </authorList>
    </citation>
    <scope>NUCLEOTIDE SEQUENCE [LARGE SCALE GENOMIC DNA]</scope>
    <source>
        <strain evidence="4">FERA 1177</strain>
    </source>
</reference>
<organism evidence="3 4">
    <name type="scientific">Alternaria alternata</name>
    <name type="common">Alternaria rot fungus</name>
    <name type="synonym">Torula alternata</name>
    <dbReference type="NCBI Taxonomy" id="5599"/>
    <lineage>
        <taxon>Eukaryota</taxon>
        <taxon>Fungi</taxon>
        <taxon>Dikarya</taxon>
        <taxon>Ascomycota</taxon>
        <taxon>Pezizomycotina</taxon>
        <taxon>Dothideomycetes</taxon>
        <taxon>Pleosporomycetidae</taxon>
        <taxon>Pleosporales</taxon>
        <taxon>Pleosporineae</taxon>
        <taxon>Pleosporaceae</taxon>
        <taxon>Alternaria</taxon>
        <taxon>Alternaria sect. Alternaria</taxon>
        <taxon>Alternaria alternata complex</taxon>
    </lineage>
</organism>
<sequence>MGKNRLDQRLVYLALRSIFKGADARVRKSKKIHELIQKHHHQHGISNLLEEHNMDMICNVAKTLLEQQVFESILRAKSRFPGVSENFQSQGEGQTTPSSLAPSTETGATRGVIGGRHDIAAVNEDGDSVHRITKNKRTPTQSVTKKAPERTCPQVSSTIPSLYPVYLPFSTQHKILVSVQHMLESACYTFGQKKLEFVLEREGLECAEAVELHRWANIFQTQRVDFPKDNLEALGRPLPELLRSMTELRHAAVHRTRLSANSAMQIISDAESFVKLIENDTCIIGISRLRRETETAVKALKAKKGSLELKFTGVEKRLEAQRADLERQKLDAIEDALEEDRAYILSAGANLERALTLPVAAMQGRVAMEYELALEADIEEHACKAETGN</sequence>
<proteinExistence type="predicted"/>
<keyword evidence="1" id="KW-0175">Coiled coil</keyword>
<feature type="compositionally biased region" description="Polar residues" evidence="2">
    <location>
        <begin position="85"/>
        <end position="107"/>
    </location>
</feature>
<evidence type="ECO:0000256" key="1">
    <source>
        <dbReference type="SAM" id="Coils"/>
    </source>
</evidence>
<feature type="coiled-coil region" evidence="1">
    <location>
        <begin position="290"/>
        <end position="335"/>
    </location>
</feature>
<evidence type="ECO:0000313" key="4">
    <source>
        <dbReference type="Proteomes" id="UP000291422"/>
    </source>
</evidence>
<evidence type="ECO:0000256" key="2">
    <source>
        <dbReference type="SAM" id="MobiDB-lite"/>
    </source>
</evidence>